<name>A0A1X0RKH6_RHIZD</name>
<evidence type="ECO:0000313" key="3">
    <source>
        <dbReference type="Proteomes" id="UP000242381"/>
    </source>
</evidence>
<accession>A0A1X0RKH6</accession>
<dbReference type="EMBL" id="KV921654">
    <property type="protein sequence ID" value="ORE12496.1"/>
    <property type="molecule type" value="Genomic_DNA"/>
</dbReference>
<evidence type="ECO:0000256" key="1">
    <source>
        <dbReference type="SAM" id="MobiDB-lite"/>
    </source>
</evidence>
<dbReference type="Proteomes" id="UP000242381">
    <property type="component" value="Unassembled WGS sequence"/>
</dbReference>
<dbReference type="AlphaFoldDB" id="A0A1X0RKH6"/>
<reference evidence="2 3" key="1">
    <citation type="journal article" date="2016" name="Proc. Natl. Acad. Sci. U.S.A.">
        <title>Lipid metabolic changes in an early divergent fungus govern the establishment of a mutualistic symbiosis with endobacteria.</title>
        <authorList>
            <person name="Lastovetsky O.A."/>
            <person name="Gaspar M.L."/>
            <person name="Mondo S.J."/>
            <person name="LaButti K.M."/>
            <person name="Sandor L."/>
            <person name="Grigoriev I.V."/>
            <person name="Henry S.A."/>
            <person name="Pawlowska T.E."/>
        </authorList>
    </citation>
    <scope>NUCLEOTIDE SEQUENCE [LARGE SCALE GENOMIC DNA]</scope>
    <source>
        <strain evidence="2 3">ATCC 11559</strain>
    </source>
</reference>
<proteinExistence type="predicted"/>
<protein>
    <submittedName>
        <fullName evidence="2">Uncharacterized protein</fullName>
    </submittedName>
</protein>
<dbReference type="VEuPathDB" id="FungiDB:BCV72DRAFT_326772"/>
<sequence length="114" mass="13361">MFVISREQAICLFYAVPYNKENAEKYTKKIDEMEDVDICYSRNQKKPRLLCTRTIYANLFDIHLYPSGSRQEKTDEEIGQSNQEVGNRKLEIETTPQLKQFLNAAYLSEENELA</sequence>
<feature type="region of interest" description="Disordered" evidence="1">
    <location>
        <begin position="70"/>
        <end position="89"/>
    </location>
</feature>
<evidence type="ECO:0000313" key="2">
    <source>
        <dbReference type="EMBL" id="ORE12496.1"/>
    </source>
</evidence>
<organism evidence="2 3">
    <name type="scientific">Rhizopus microsporus</name>
    <dbReference type="NCBI Taxonomy" id="58291"/>
    <lineage>
        <taxon>Eukaryota</taxon>
        <taxon>Fungi</taxon>
        <taxon>Fungi incertae sedis</taxon>
        <taxon>Mucoromycota</taxon>
        <taxon>Mucoromycotina</taxon>
        <taxon>Mucoromycetes</taxon>
        <taxon>Mucorales</taxon>
        <taxon>Mucorineae</taxon>
        <taxon>Rhizopodaceae</taxon>
        <taxon>Rhizopus</taxon>
    </lineage>
</organism>
<gene>
    <name evidence="2" type="ORF">BCV71DRAFT_269150</name>
</gene>